<evidence type="ECO:0000313" key="7">
    <source>
        <dbReference type="EMBL" id="AHK22648.1"/>
    </source>
</evidence>
<dbReference type="PROSITE" id="PS51679">
    <property type="entry name" value="SAM_MT_C5"/>
    <property type="match status" value="1"/>
</dbReference>
<dbReference type="GO" id="GO:0032259">
    <property type="term" value="P:methylation"/>
    <property type="evidence" value="ECO:0007669"/>
    <property type="project" value="UniProtKB-KW"/>
</dbReference>
<evidence type="ECO:0000256" key="4">
    <source>
        <dbReference type="ARBA" id="ARBA00022691"/>
    </source>
</evidence>
<dbReference type="InterPro" id="IPR029063">
    <property type="entry name" value="SAM-dependent_MTases_sf"/>
</dbReference>
<dbReference type="AlphaFoldDB" id="W8GGB9"/>
<evidence type="ECO:0000256" key="5">
    <source>
        <dbReference type="ARBA" id="ARBA00022747"/>
    </source>
</evidence>
<dbReference type="GO" id="GO:0009307">
    <property type="term" value="P:DNA restriction-modification system"/>
    <property type="evidence" value="ECO:0007669"/>
    <property type="project" value="UniProtKB-KW"/>
</dbReference>
<gene>
    <name evidence="7" type="primary">haeIIIM_1</name>
    <name evidence="7" type="ORF">X271_00548</name>
</gene>
<evidence type="ECO:0000256" key="2">
    <source>
        <dbReference type="ARBA" id="ARBA00022603"/>
    </source>
</evidence>
<name>W8GGB9_9MOLU</name>
<evidence type="ECO:0000313" key="8">
    <source>
        <dbReference type="Proteomes" id="UP000019450"/>
    </source>
</evidence>
<dbReference type="Gene3D" id="3.90.120.10">
    <property type="entry name" value="DNA Methylase, subunit A, domain 2"/>
    <property type="match status" value="1"/>
</dbReference>
<dbReference type="KEGG" id="hcr:X271_00548"/>
<dbReference type="STRING" id="1427984.X271_00548"/>
<dbReference type="HOGENOM" id="CLU_006958_2_2_14"/>
<protein>
    <recommendedName>
        <fullName evidence="1">DNA (cytosine-5-)-methyltransferase</fullName>
        <ecNumber evidence="1">2.1.1.37</ecNumber>
    </recommendedName>
</protein>
<feature type="active site" evidence="6">
    <location>
        <position position="83"/>
    </location>
</feature>
<evidence type="ECO:0000256" key="3">
    <source>
        <dbReference type="ARBA" id="ARBA00022679"/>
    </source>
</evidence>
<keyword evidence="4 6" id="KW-0949">S-adenosyl-L-methionine</keyword>
<comment type="similarity">
    <text evidence="6">Belongs to the class I-like SAM-binding methyltransferase superfamily. C5-methyltransferase family.</text>
</comment>
<dbReference type="InterPro" id="IPR018117">
    <property type="entry name" value="C5_DNA_meth_AS"/>
</dbReference>
<dbReference type="RefSeq" id="WP_038462289.1">
    <property type="nucleotide sequence ID" value="NZ_CP006932.1"/>
</dbReference>
<dbReference type="EC" id="2.1.1.37" evidence="1"/>
<accession>W8GGB9</accession>
<dbReference type="Proteomes" id="UP000019450">
    <property type="component" value="Chromosome"/>
</dbReference>
<dbReference type="PANTHER" id="PTHR46098:SF1">
    <property type="entry name" value="TRNA (CYTOSINE(38)-C(5))-METHYLTRANSFERASE"/>
    <property type="match status" value="1"/>
</dbReference>
<keyword evidence="5" id="KW-0680">Restriction system</keyword>
<proteinExistence type="inferred from homology"/>
<dbReference type="REBASE" id="81724">
    <property type="entry name" value="M1.HcrAvORF548P"/>
</dbReference>
<reference evidence="7 8" key="1">
    <citation type="journal article" date="2014" name="Genome Biol. Evol.">
        <title>Phylogenomics of "Candidatus Hepatoplasma crinochetorum," a Lineage of Mollicutes Associated with Noninsect Arthropods.</title>
        <authorList>
            <person name="Leclercq S."/>
            <person name="Dittmer J."/>
            <person name="Bouchon D."/>
            <person name="Cordaux R."/>
        </authorList>
    </citation>
    <scope>NUCLEOTIDE SEQUENCE [LARGE SCALE GENOMIC DNA]</scope>
    <source>
        <strain evidence="7 8">Av</strain>
    </source>
</reference>
<evidence type="ECO:0000256" key="6">
    <source>
        <dbReference type="PROSITE-ProRule" id="PRU01016"/>
    </source>
</evidence>
<dbReference type="InterPro" id="IPR050750">
    <property type="entry name" value="C5-MTase"/>
</dbReference>
<dbReference type="PROSITE" id="PS00094">
    <property type="entry name" value="C5_MTASE_1"/>
    <property type="match status" value="1"/>
</dbReference>
<dbReference type="GO" id="GO:0003886">
    <property type="term" value="F:DNA (cytosine-5-)-methyltransferase activity"/>
    <property type="evidence" value="ECO:0007669"/>
    <property type="project" value="UniProtKB-EC"/>
</dbReference>
<dbReference type="eggNOG" id="COG0270">
    <property type="taxonomic scope" value="Bacteria"/>
</dbReference>
<dbReference type="SUPFAM" id="SSF53335">
    <property type="entry name" value="S-adenosyl-L-methionine-dependent methyltransferases"/>
    <property type="match status" value="1"/>
</dbReference>
<dbReference type="InterPro" id="IPR001525">
    <property type="entry name" value="C5_MeTfrase"/>
</dbReference>
<keyword evidence="3 6" id="KW-0808">Transferase</keyword>
<sequence length="351" mass="40633">MTNKINGISLFSGAGIGEMYLKDVNIDIKIANELIFSRAKLYTFFYPKTKMIIGDITKKEILDQINFEIKNNNCKFLIATPPCQGMSTLGKKDYENDERNYLIFYVIEIIKNNKFDYIIIENVPKFLNFLFPYNNNFYTIFSILIQEFGDIYNIKKFILNSCNYGVSQNRSRAFIKMWKKNLNWFNHSESKEINLKEAIGFLPSLESGESSNIKWHYAKKHNDRDILAMKHTSTGKSALKNDFYYPKKINGEAIKGFHNTYKRMHWNKPSPARTMNSGNIGGHNNVHPGRLLSDGTYSDARVLTLRELFIISSLPPDLDLPNWCTDTFIRNIIGEAIPPKFLKEIIKGIKK</sequence>
<organism evidence="7 8">
    <name type="scientific">Candidatus Hepatoplasma crinochetorum Av</name>
    <dbReference type="NCBI Taxonomy" id="1427984"/>
    <lineage>
        <taxon>Bacteria</taxon>
        <taxon>Bacillati</taxon>
        <taxon>Mycoplasmatota</taxon>
        <taxon>Mollicutes</taxon>
        <taxon>Candidatus Hepatoplasmataceae</taxon>
        <taxon>Candidatus Hepatoplasma</taxon>
    </lineage>
</organism>
<dbReference type="PATRIC" id="fig|1427984.3.peg.526"/>
<keyword evidence="2 6" id="KW-0489">Methyltransferase</keyword>
<dbReference type="EMBL" id="CP006932">
    <property type="protein sequence ID" value="AHK22648.1"/>
    <property type="molecule type" value="Genomic_DNA"/>
</dbReference>
<evidence type="ECO:0000256" key="1">
    <source>
        <dbReference type="ARBA" id="ARBA00011975"/>
    </source>
</evidence>
<keyword evidence="8" id="KW-1185">Reference proteome</keyword>
<dbReference type="PANTHER" id="PTHR46098">
    <property type="entry name" value="TRNA (CYTOSINE(38)-C(5))-METHYLTRANSFERASE"/>
    <property type="match status" value="1"/>
</dbReference>
<dbReference type="Pfam" id="PF00145">
    <property type="entry name" value="DNA_methylase"/>
    <property type="match status" value="1"/>
</dbReference>
<dbReference type="Gene3D" id="3.40.50.150">
    <property type="entry name" value="Vaccinia Virus protein VP39"/>
    <property type="match status" value="1"/>
</dbReference>